<sequence>MTTAWLVLRDIWKDVIICDGKEVPIIGGFRGFRNVPPGSHTIENHGAKLEVDLKPGEVKVFVLNSSLKIFDRLDEEDDDFGFHQLAKSGAMDKALYEWPV</sequence>
<organism evidence="1 2">
    <name type="scientific">Crassostrea virginica</name>
    <name type="common">Eastern oyster</name>
    <dbReference type="NCBI Taxonomy" id="6565"/>
    <lineage>
        <taxon>Eukaryota</taxon>
        <taxon>Metazoa</taxon>
        <taxon>Spiralia</taxon>
        <taxon>Lophotrochozoa</taxon>
        <taxon>Mollusca</taxon>
        <taxon>Bivalvia</taxon>
        <taxon>Autobranchia</taxon>
        <taxon>Pteriomorphia</taxon>
        <taxon>Ostreida</taxon>
        <taxon>Ostreoidea</taxon>
        <taxon>Ostreidae</taxon>
        <taxon>Crassostrea</taxon>
    </lineage>
</organism>
<accession>A0A8B8E3Y4</accession>
<evidence type="ECO:0000313" key="1">
    <source>
        <dbReference type="Proteomes" id="UP000694844"/>
    </source>
</evidence>
<dbReference type="GeneID" id="111131291"/>
<dbReference type="OrthoDB" id="9994520at2759"/>
<keyword evidence="1" id="KW-1185">Reference proteome</keyword>
<dbReference type="RefSeq" id="XP_022334448.1">
    <property type="nucleotide sequence ID" value="XM_022478740.1"/>
</dbReference>
<reference evidence="2" key="1">
    <citation type="submission" date="2025-08" db="UniProtKB">
        <authorList>
            <consortium name="RefSeq"/>
        </authorList>
    </citation>
    <scope>IDENTIFICATION</scope>
    <source>
        <tissue evidence="2">Whole sample</tissue>
    </source>
</reference>
<evidence type="ECO:0000313" key="2">
    <source>
        <dbReference type="RefSeq" id="XP_022334448.1"/>
    </source>
</evidence>
<dbReference type="AlphaFoldDB" id="A0A8B8E3Y4"/>
<protein>
    <submittedName>
        <fullName evidence="2">Uncharacterized protein LOC111131291</fullName>
    </submittedName>
</protein>
<name>A0A8B8E3Y4_CRAVI</name>
<gene>
    <name evidence="2" type="primary">LOC111131291</name>
</gene>
<proteinExistence type="predicted"/>
<dbReference type="KEGG" id="cvn:111131291"/>
<dbReference type="Proteomes" id="UP000694844">
    <property type="component" value="Chromosome 4"/>
</dbReference>